<dbReference type="STRING" id="1802363.A2682_01475"/>
<dbReference type="EMBL" id="MHST01000011">
    <property type="protein sequence ID" value="OHA49335.1"/>
    <property type="molecule type" value="Genomic_DNA"/>
</dbReference>
<dbReference type="AlphaFoldDB" id="A0A1G2PLX5"/>
<comment type="caution">
    <text evidence="1">The sequence shown here is derived from an EMBL/GenBank/DDBJ whole genome shotgun (WGS) entry which is preliminary data.</text>
</comment>
<protein>
    <submittedName>
        <fullName evidence="1">Uncharacterized protein</fullName>
    </submittedName>
</protein>
<accession>A0A1G2PLX5</accession>
<gene>
    <name evidence="1" type="ORF">A2682_01475</name>
</gene>
<proteinExistence type="predicted"/>
<sequence>MRFIFSKNIGVLFGAVALVALIAFTAPTRPLPARFETNSPSAILPGSAEKERVTITLPDGSAEIVEANTPVPQLRLPDGTVLRNIAAVSTDGNILIAQETQRYQVVYLQKFRRFLISISGSPFETVRAEAEQAFLRRVSEGSREDACARDVQIIAAPFAYPDRQNQTYRLSFC</sequence>
<reference evidence="1 2" key="1">
    <citation type="journal article" date="2016" name="Nat. Commun.">
        <title>Thousands of microbial genomes shed light on interconnected biogeochemical processes in an aquifer system.</title>
        <authorList>
            <person name="Anantharaman K."/>
            <person name="Brown C.T."/>
            <person name="Hug L.A."/>
            <person name="Sharon I."/>
            <person name="Castelle C.J."/>
            <person name="Probst A.J."/>
            <person name="Thomas B.C."/>
            <person name="Singh A."/>
            <person name="Wilkins M.J."/>
            <person name="Karaoz U."/>
            <person name="Brodie E.L."/>
            <person name="Williams K.H."/>
            <person name="Hubbard S.S."/>
            <person name="Banfield J.F."/>
        </authorList>
    </citation>
    <scope>NUCLEOTIDE SEQUENCE [LARGE SCALE GENOMIC DNA]</scope>
    <source>
        <strain evidence="2">RIFCSPHIGHO2_01_FULL_58_15</strain>
    </source>
</reference>
<evidence type="ECO:0000313" key="1">
    <source>
        <dbReference type="EMBL" id="OHA49335.1"/>
    </source>
</evidence>
<name>A0A1G2PLX5_TERXR</name>
<dbReference type="Proteomes" id="UP000178690">
    <property type="component" value="Unassembled WGS sequence"/>
</dbReference>
<evidence type="ECO:0000313" key="2">
    <source>
        <dbReference type="Proteomes" id="UP000178690"/>
    </source>
</evidence>
<organism evidence="1 2">
    <name type="scientific">Terrybacteria sp. (strain RIFCSPHIGHO2_01_FULL_58_15)</name>
    <dbReference type="NCBI Taxonomy" id="1802363"/>
    <lineage>
        <taxon>Bacteria</taxon>
        <taxon>Candidatus Terryibacteriota</taxon>
    </lineage>
</organism>